<accession>A0A3M3GLN6</accession>
<reference evidence="1 2" key="1">
    <citation type="submission" date="2018-08" db="EMBL/GenBank/DDBJ databases">
        <title>Recombination of ecologically and evolutionarily significant loci maintains genetic cohesion in the Pseudomonas syringae species complex.</title>
        <authorList>
            <person name="Dillon M."/>
            <person name="Thakur S."/>
            <person name="Almeida R.N.D."/>
            <person name="Weir B.S."/>
            <person name="Guttman D.S."/>
        </authorList>
    </citation>
    <scope>NUCLEOTIDE SEQUENCE [LARGE SCALE GENOMIC DNA]</scope>
    <source>
        <strain evidence="1 2">ICMP 4324</strain>
    </source>
</reference>
<dbReference type="InterPro" id="IPR011050">
    <property type="entry name" value="Pectin_lyase_fold/virulence"/>
</dbReference>
<evidence type="ECO:0008006" key="3">
    <source>
        <dbReference type="Google" id="ProtNLM"/>
    </source>
</evidence>
<sequence length="702" mass="74599">MAVQPGPTEKRYAANGVATSYSIPFLLLEASDLQVTLNGTVITAGFTLTGVGNPASTITFIPPVFATPPSGDLLLELNVPFQRLTDYQENGDFLAITVNKDFDRLWQAIKQLLRFTGRALTLGAFDIDGAGYYRAKGNGISDLRDPVNPQDAVTKNWVGLFIDSVSGAINNTLGIVYDAGTLFDYLRFGVVRSVDNYAALLALSPTRNIRAKTLGYYAAGDGGGGDYIYETGTGWRLLHSGKVNILQFGAKSGFEFDSYPAINAAIQAVKNFGLSGRGGVIEAPNGIFTISGTLLLDAQCCTLKGQGGHATFFRSTALNKPIVKISAPYCFVVGCELATSSEGVSGSIGIEVNDHNFTATDFVIGGVFDGVVIRSGAMHKFQRLDISDCRNTGFLFAGNAPTLFLNDIFISDWFIGSNDNTKFALGHFRVLGRLEALMIGKGDGIGGVYSFTCDDLGTGGMRYCTFNSVFFDGTTRGAVFTNAEHLHFTDCWASNGRGVAAPGMSFLGCSHFTIKGYQGYNCGGAGLFITFCTDFTVDSIDATANSVDGAEGSPGVLISNSTRFTVANGTGGKGVVGFQTFGLLVGINCSNYALIANNFFDNASGSIFEDAGNVFRRAAFNANYITRAKNVTALPAGQTFVDVPHTLSRVPKIQEISITPNTDMATPAYVSAVNGTTFRVSTRTSNSGTSYFSWDADISEQA</sequence>
<gene>
    <name evidence="1" type="ORF">ALQ73_01950</name>
</gene>
<dbReference type="SUPFAM" id="SSF51126">
    <property type="entry name" value="Pectin lyase-like"/>
    <property type="match status" value="1"/>
</dbReference>
<evidence type="ECO:0000313" key="2">
    <source>
        <dbReference type="Proteomes" id="UP000276829"/>
    </source>
</evidence>
<dbReference type="RefSeq" id="WP_054088788.1">
    <property type="nucleotide sequence ID" value="NZ_RBON01000038.1"/>
</dbReference>
<evidence type="ECO:0000313" key="1">
    <source>
        <dbReference type="EMBL" id="RMM74444.1"/>
    </source>
</evidence>
<proteinExistence type="predicted"/>
<dbReference type="EMBL" id="RBON01000038">
    <property type="protein sequence ID" value="RMM74444.1"/>
    <property type="molecule type" value="Genomic_DNA"/>
</dbReference>
<dbReference type="AlphaFoldDB" id="A0A3M3GLN6"/>
<comment type="caution">
    <text evidence="1">The sequence shown here is derived from an EMBL/GenBank/DDBJ whole genome shotgun (WGS) entry which is preliminary data.</text>
</comment>
<dbReference type="Gene3D" id="2.160.20.10">
    <property type="entry name" value="Single-stranded right-handed beta-helix, Pectin lyase-like"/>
    <property type="match status" value="1"/>
</dbReference>
<dbReference type="InterPro" id="IPR012334">
    <property type="entry name" value="Pectin_lyas_fold"/>
</dbReference>
<protein>
    <recommendedName>
        <fullName evidence="3">Pectate lyase superfamily protein domain-containing protein</fullName>
    </recommendedName>
</protein>
<organism evidence="1 2">
    <name type="scientific">Pseudomonas savastanoi pv. glycinea</name>
    <name type="common">Pseudomonas syringae pv. glycinea</name>
    <dbReference type="NCBI Taxonomy" id="318"/>
    <lineage>
        <taxon>Bacteria</taxon>
        <taxon>Pseudomonadati</taxon>
        <taxon>Pseudomonadota</taxon>
        <taxon>Gammaproteobacteria</taxon>
        <taxon>Pseudomonadales</taxon>
        <taxon>Pseudomonadaceae</taxon>
        <taxon>Pseudomonas</taxon>
    </lineage>
</organism>
<dbReference type="Proteomes" id="UP000276829">
    <property type="component" value="Unassembled WGS sequence"/>
</dbReference>
<name>A0A3M3GLN6_PSESG</name>